<reference evidence="1 2" key="1">
    <citation type="submission" date="2016-10" db="EMBL/GenBank/DDBJ databases">
        <authorList>
            <person name="de Groot N.N."/>
        </authorList>
    </citation>
    <scope>NUCLEOTIDE SEQUENCE [LARGE SCALE GENOMIC DNA]</scope>
    <source>
        <strain evidence="1 2">DSM 21771</strain>
    </source>
</reference>
<dbReference type="AlphaFoldDB" id="A0A1G8KCW1"/>
<name>A0A1G8KCW1_9BACI</name>
<sequence length="41" mass="4781">MIVSIPGGMIVPGNYFKTPREEYEKIDFPLDKIRVTFVFMT</sequence>
<evidence type="ECO:0000313" key="2">
    <source>
        <dbReference type="Proteomes" id="UP000198853"/>
    </source>
</evidence>
<protein>
    <submittedName>
        <fullName evidence="1">Uncharacterized protein</fullName>
    </submittedName>
</protein>
<dbReference type="Proteomes" id="UP000198853">
    <property type="component" value="Unassembled WGS sequence"/>
</dbReference>
<gene>
    <name evidence="1" type="ORF">SAMN04488123_10231</name>
</gene>
<proteinExistence type="predicted"/>
<keyword evidence="2" id="KW-1185">Reference proteome</keyword>
<accession>A0A1G8KCW1</accession>
<dbReference type="EMBL" id="FNEN01000002">
    <property type="protein sequence ID" value="SDI41296.1"/>
    <property type="molecule type" value="Genomic_DNA"/>
</dbReference>
<evidence type="ECO:0000313" key="1">
    <source>
        <dbReference type="EMBL" id="SDI41296.1"/>
    </source>
</evidence>
<organism evidence="1 2">
    <name type="scientific">Natribacillus halophilus</name>
    <dbReference type="NCBI Taxonomy" id="549003"/>
    <lineage>
        <taxon>Bacteria</taxon>
        <taxon>Bacillati</taxon>
        <taxon>Bacillota</taxon>
        <taxon>Bacilli</taxon>
        <taxon>Bacillales</taxon>
        <taxon>Bacillaceae</taxon>
        <taxon>Natribacillus</taxon>
    </lineage>
</organism>